<dbReference type="Proteomes" id="UP000887566">
    <property type="component" value="Unplaced"/>
</dbReference>
<sequence length="129" mass="13991">MIPRQNFAELFRQTEGEFQSSSNNDPLRNVLLAPLKKVIDAAQSFGGCVKQCFNEKNAGGVCLEQFRCQPLLPTADRAKAMFKYCSSGLDFKKEGTEMCTCAVNAGVSDLTLFCPMIALLGGNSAQQIG</sequence>
<reference evidence="2" key="1">
    <citation type="submission" date="2022-11" db="UniProtKB">
        <authorList>
            <consortium name="WormBaseParasite"/>
        </authorList>
    </citation>
    <scope>IDENTIFICATION</scope>
</reference>
<proteinExistence type="predicted"/>
<organism evidence="1 2">
    <name type="scientific">Plectus sambesii</name>
    <dbReference type="NCBI Taxonomy" id="2011161"/>
    <lineage>
        <taxon>Eukaryota</taxon>
        <taxon>Metazoa</taxon>
        <taxon>Ecdysozoa</taxon>
        <taxon>Nematoda</taxon>
        <taxon>Chromadorea</taxon>
        <taxon>Plectida</taxon>
        <taxon>Plectina</taxon>
        <taxon>Plectoidea</taxon>
        <taxon>Plectidae</taxon>
        <taxon>Plectus</taxon>
    </lineage>
</organism>
<dbReference type="AlphaFoldDB" id="A0A914WCA4"/>
<dbReference type="PANTHER" id="PTHR34401">
    <property type="entry name" value="PROTEIN CBG12388-RELATED"/>
    <property type="match status" value="1"/>
</dbReference>
<keyword evidence="1" id="KW-1185">Reference proteome</keyword>
<dbReference type="WBParaSite" id="PSAMB.scaffold3710size17163.g22321.t1">
    <property type="protein sequence ID" value="PSAMB.scaffold3710size17163.g22321.t1"/>
    <property type="gene ID" value="PSAMB.scaffold3710size17163.g22321"/>
</dbReference>
<accession>A0A914WCA4</accession>
<protein>
    <submittedName>
        <fullName evidence="2">Uncharacterized protein</fullName>
    </submittedName>
</protein>
<name>A0A914WCA4_9BILA</name>
<dbReference type="PANTHER" id="PTHR34401:SF6">
    <property type="entry name" value="DUF19 DOMAIN-CONTAINING PROTEIN"/>
    <property type="match status" value="1"/>
</dbReference>
<evidence type="ECO:0000313" key="1">
    <source>
        <dbReference type="Proteomes" id="UP000887566"/>
    </source>
</evidence>
<evidence type="ECO:0000313" key="2">
    <source>
        <dbReference type="WBParaSite" id="PSAMB.scaffold3710size17163.g22321.t1"/>
    </source>
</evidence>